<proteinExistence type="predicted"/>
<name>A0A2T0SZV5_9PSEU</name>
<gene>
    <name evidence="2" type="ORF">CLV43_108329</name>
</gene>
<reference evidence="2 3" key="1">
    <citation type="submission" date="2018-03" db="EMBL/GenBank/DDBJ databases">
        <title>Genomic Encyclopedia of Archaeal and Bacterial Type Strains, Phase II (KMG-II): from individual species to whole genera.</title>
        <authorList>
            <person name="Goeker M."/>
        </authorList>
    </citation>
    <scope>NUCLEOTIDE SEQUENCE [LARGE SCALE GENOMIC DNA]</scope>
    <source>
        <strain evidence="2 3">DSM 44720</strain>
    </source>
</reference>
<dbReference type="SUPFAM" id="SSF51658">
    <property type="entry name" value="Xylose isomerase-like"/>
    <property type="match status" value="1"/>
</dbReference>
<dbReference type="PANTHER" id="PTHR12110">
    <property type="entry name" value="HYDROXYPYRUVATE ISOMERASE"/>
    <property type="match status" value="1"/>
</dbReference>
<dbReference type="EMBL" id="PVTF01000008">
    <property type="protein sequence ID" value="PRY38929.1"/>
    <property type="molecule type" value="Genomic_DNA"/>
</dbReference>
<dbReference type="InterPro" id="IPR013022">
    <property type="entry name" value="Xyl_isomerase-like_TIM-brl"/>
</dbReference>
<dbReference type="PANTHER" id="PTHR12110:SF53">
    <property type="entry name" value="BLR5974 PROTEIN"/>
    <property type="match status" value="1"/>
</dbReference>
<protein>
    <submittedName>
        <fullName evidence="2">Sugar phosphate isomerase/epimerase</fullName>
    </submittedName>
</protein>
<evidence type="ECO:0000259" key="1">
    <source>
        <dbReference type="Pfam" id="PF01261"/>
    </source>
</evidence>
<dbReference type="GO" id="GO:0016853">
    <property type="term" value="F:isomerase activity"/>
    <property type="evidence" value="ECO:0007669"/>
    <property type="project" value="UniProtKB-KW"/>
</dbReference>
<accession>A0A2T0SZV5</accession>
<dbReference type="Pfam" id="PF01261">
    <property type="entry name" value="AP_endonuc_2"/>
    <property type="match status" value="1"/>
</dbReference>
<organism evidence="2 3">
    <name type="scientific">Umezawaea tangerina</name>
    <dbReference type="NCBI Taxonomy" id="84725"/>
    <lineage>
        <taxon>Bacteria</taxon>
        <taxon>Bacillati</taxon>
        <taxon>Actinomycetota</taxon>
        <taxon>Actinomycetes</taxon>
        <taxon>Pseudonocardiales</taxon>
        <taxon>Pseudonocardiaceae</taxon>
        <taxon>Umezawaea</taxon>
    </lineage>
</organism>
<keyword evidence="2" id="KW-0413">Isomerase</keyword>
<dbReference type="OrthoDB" id="3615236at2"/>
<dbReference type="AlphaFoldDB" id="A0A2T0SZV5"/>
<dbReference type="InterPro" id="IPR036237">
    <property type="entry name" value="Xyl_isomerase-like_sf"/>
</dbReference>
<evidence type="ECO:0000313" key="2">
    <source>
        <dbReference type="EMBL" id="PRY38929.1"/>
    </source>
</evidence>
<feature type="domain" description="Xylose isomerase-like TIM barrel" evidence="1">
    <location>
        <begin position="25"/>
        <end position="254"/>
    </location>
</feature>
<sequence length="265" mass="29598">MKLGLSLYSFGADVHAGRMDVYDAIRAAAEIGCDGVEIIAEQHIPGWPNPSLDDLTAIRELVASLGMEIFCFSCYFGRNVRSDRPQTQDEMVHHAKRMIAMTSYLGAKVMRPAFNASPVGILVDYVTSVLPALEKYGVIWGVELHAPHPPEYYLEALEAVDSPWFRLVPDFSCWQGPNAPGQIHPNELSTFEPLLEYTVHCHAKAHMFDENGDEPNTPYRELMGMLADHGFDGSVAGEYEGWFIKDVPSERTARTLFALLEKHGR</sequence>
<comment type="caution">
    <text evidence="2">The sequence shown here is derived from an EMBL/GenBank/DDBJ whole genome shotgun (WGS) entry which is preliminary data.</text>
</comment>
<dbReference type="InterPro" id="IPR050312">
    <property type="entry name" value="IolE/XylAMocC-like"/>
</dbReference>
<dbReference type="Gene3D" id="3.20.20.150">
    <property type="entry name" value="Divalent-metal-dependent TIM barrel enzymes"/>
    <property type="match status" value="1"/>
</dbReference>
<keyword evidence="3" id="KW-1185">Reference proteome</keyword>
<dbReference type="RefSeq" id="WP_106190296.1">
    <property type="nucleotide sequence ID" value="NZ_PVTF01000008.1"/>
</dbReference>
<dbReference type="Proteomes" id="UP000239494">
    <property type="component" value="Unassembled WGS sequence"/>
</dbReference>
<evidence type="ECO:0000313" key="3">
    <source>
        <dbReference type="Proteomes" id="UP000239494"/>
    </source>
</evidence>